<protein>
    <recommendedName>
        <fullName evidence="3">Magnesium transporter MgtE intracellular domain-containing protein</fullName>
    </recommendedName>
</protein>
<accession>H8K755</accession>
<dbReference type="AlphaFoldDB" id="H8K755"/>
<evidence type="ECO:0000313" key="1">
    <source>
        <dbReference type="EMBL" id="AFC71098.1"/>
    </source>
</evidence>
<dbReference type="RefSeq" id="WP_014412625.1">
    <property type="nucleotide sequence ID" value="NC_017058.1"/>
</dbReference>
<dbReference type="EMBL" id="CP003338">
    <property type="protein sequence ID" value="AFC71098.1"/>
    <property type="molecule type" value="Genomic_DNA"/>
</dbReference>
<reference evidence="2" key="1">
    <citation type="submission" date="2012-02" db="EMBL/GenBank/DDBJ databases">
        <title>Complete genome sequence of Rickettsia australis strain Cutlack.</title>
        <authorList>
            <person name="Johnson S.L."/>
            <person name="Munk A.C."/>
            <person name="Han S."/>
            <person name="Bruce D.C."/>
            <person name="Dasch G.A."/>
        </authorList>
    </citation>
    <scope>NUCLEOTIDE SEQUENCE [LARGE SCALE GENOMIC DNA]</scope>
    <source>
        <strain evidence="2">Cutlack</strain>
    </source>
</reference>
<evidence type="ECO:0008006" key="3">
    <source>
        <dbReference type="Google" id="ProtNLM"/>
    </source>
</evidence>
<proteinExistence type="predicted"/>
<dbReference type="Proteomes" id="UP000007589">
    <property type="component" value="Chromosome"/>
</dbReference>
<name>H8K755_RICAC</name>
<organism evidence="1 2">
    <name type="scientific">Rickettsia australis (strain Cutlack)</name>
    <dbReference type="NCBI Taxonomy" id="1105110"/>
    <lineage>
        <taxon>Bacteria</taxon>
        <taxon>Pseudomonadati</taxon>
        <taxon>Pseudomonadota</taxon>
        <taxon>Alphaproteobacteria</taxon>
        <taxon>Rickettsiales</taxon>
        <taxon>Rickettsiaceae</taxon>
        <taxon>Rickettsieae</taxon>
        <taxon>Rickettsia</taxon>
        <taxon>spotted fever group</taxon>
    </lineage>
</organism>
<evidence type="ECO:0000313" key="2">
    <source>
        <dbReference type="Proteomes" id="UP000007589"/>
    </source>
</evidence>
<dbReference type="OrthoDB" id="7161194at2"/>
<sequence length="361" mass="41622">MSITSIFNKLQNLISHNTYPKPASYLANDEFEFIIFPKQTTNQEKNTDFLAALDNSIKPYDEKSTRCNKKIVEAQAKYPFLNSKIIFQEAVKGQVDTLSISQIKYTDAEETFDHLDQLETLSDNELVEEILNMPEHELDEVFEKMTYAKLAELINNTSDEQAQQLVYYILPWHLEKVIDLITQDKLDKLFNENPNNLSLEALTEQELKKLSHEDISDEWFKNIIILAGEEKFAEKLDIIPNENLVRIISNISNAKLATIISHASDESIVRIMNINPKILPWLPFEKIKRITTLMDDEEVVEQLERQGGEHYKSSNEAYHENFVNKGSSIGLLGNSEKTGYNSDDSGIESNFDPNNNWIEYF</sequence>
<dbReference type="HOGENOM" id="CLU_643852_0_0_5"/>
<dbReference type="KEGG" id="rau:MC5_03880"/>
<gene>
    <name evidence="1" type="ordered locus">MC5_03880</name>
</gene>
<keyword evidence="2" id="KW-1185">Reference proteome</keyword>
<dbReference type="STRING" id="1105110.MC5_03880"/>